<evidence type="ECO:0000313" key="6">
    <source>
        <dbReference type="EMBL" id="MCQ1539318.1"/>
    </source>
</evidence>
<dbReference type="Pfam" id="PF01758">
    <property type="entry name" value="SBF"/>
    <property type="match status" value="1"/>
</dbReference>
<dbReference type="AlphaFoldDB" id="A0ABD4TMU0"/>
<feature type="transmembrane region" description="Helical" evidence="5">
    <location>
        <begin position="175"/>
        <end position="193"/>
    </location>
</feature>
<feature type="transmembrane region" description="Helical" evidence="5">
    <location>
        <begin position="44"/>
        <end position="67"/>
    </location>
</feature>
<dbReference type="PANTHER" id="PTHR10361">
    <property type="entry name" value="SODIUM-BILE ACID COTRANSPORTER"/>
    <property type="match status" value="1"/>
</dbReference>
<feature type="transmembrane region" description="Helical" evidence="5">
    <location>
        <begin position="233"/>
        <end position="253"/>
    </location>
</feature>
<dbReference type="Gene3D" id="1.20.1530.20">
    <property type="match status" value="1"/>
</dbReference>
<evidence type="ECO:0000256" key="1">
    <source>
        <dbReference type="ARBA" id="ARBA00004141"/>
    </source>
</evidence>
<evidence type="ECO:0000256" key="3">
    <source>
        <dbReference type="ARBA" id="ARBA00022989"/>
    </source>
</evidence>
<feature type="transmembrane region" description="Helical" evidence="5">
    <location>
        <begin position="137"/>
        <end position="154"/>
    </location>
</feature>
<feature type="transmembrane region" description="Helical" evidence="5">
    <location>
        <begin position="199"/>
        <end position="221"/>
    </location>
</feature>
<feature type="transmembrane region" description="Helical" evidence="5">
    <location>
        <begin position="73"/>
        <end position="93"/>
    </location>
</feature>
<proteinExistence type="predicted"/>
<dbReference type="RefSeq" id="WP_255333283.1">
    <property type="nucleotide sequence ID" value="NZ_VOTZ01000024.1"/>
</dbReference>
<gene>
    <name evidence="6" type="ORF">FTO68_10030</name>
</gene>
<comment type="caution">
    <text evidence="6">The sequence shown here is derived from an EMBL/GenBank/DDBJ whole genome shotgun (WGS) entry which is preliminary data.</text>
</comment>
<name>A0ABD4TMU0_9EURY</name>
<protein>
    <submittedName>
        <fullName evidence="6">Bile acid:sodium symporter family protein</fullName>
    </submittedName>
</protein>
<dbReference type="GO" id="GO:0016020">
    <property type="term" value="C:membrane"/>
    <property type="evidence" value="ECO:0007669"/>
    <property type="project" value="UniProtKB-SubCell"/>
</dbReference>
<dbReference type="InterPro" id="IPR038770">
    <property type="entry name" value="Na+/solute_symporter_sf"/>
</dbReference>
<dbReference type="InterPro" id="IPR002657">
    <property type="entry name" value="BilAc:Na_symport/Acr3"/>
</dbReference>
<dbReference type="EMBL" id="VOTZ01000024">
    <property type="protein sequence ID" value="MCQ1539318.1"/>
    <property type="molecule type" value="Genomic_DNA"/>
</dbReference>
<reference evidence="6 7" key="1">
    <citation type="submission" date="2019-08" db="EMBL/GenBank/DDBJ databases">
        <authorList>
            <person name="Chen S.-C."/>
            <person name="Lai M.-C."/>
            <person name="You Y.-T."/>
        </authorList>
    </citation>
    <scope>NUCLEOTIDE SEQUENCE [LARGE SCALE GENOMIC DNA]</scope>
    <source>
        <strain evidence="6 7">P2F9704a</strain>
    </source>
</reference>
<feature type="transmembrane region" description="Helical" evidence="5">
    <location>
        <begin position="100"/>
        <end position="125"/>
    </location>
</feature>
<evidence type="ECO:0000256" key="5">
    <source>
        <dbReference type="SAM" id="Phobius"/>
    </source>
</evidence>
<organism evidence="6 7">
    <name type="scientific">Methanocalculus taiwanensis</name>
    <dbReference type="NCBI Taxonomy" id="106207"/>
    <lineage>
        <taxon>Archaea</taxon>
        <taxon>Methanobacteriati</taxon>
        <taxon>Methanobacteriota</taxon>
        <taxon>Stenosarchaea group</taxon>
        <taxon>Methanomicrobia</taxon>
        <taxon>Methanomicrobiales</taxon>
        <taxon>Methanocalculaceae</taxon>
        <taxon>Methanocalculus</taxon>
    </lineage>
</organism>
<dbReference type="PANTHER" id="PTHR10361:SF28">
    <property type="entry name" value="P3 PROTEIN-RELATED"/>
    <property type="match status" value="1"/>
</dbReference>
<keyword evidence="2 5" id="KW-0812">Transmembrane</keyword>
<dbReference type="InterPro" id="IPR004710">
    <property type="entry name" value="Bilac:Na_transpt"/>
</dbReference>
<keyword evidence="4 5" id="KW-0472">Membrane</keyword>
<accession>A0ABD4TMU0</accession>
<dbReference type="Proteomes" id="UP001524383">
    <property type="component" value="Unassembled WGS sequence"/>
</dbReference>
<evidence type="ECO:0000313" key="7">
    <source>
        <dbReference type="Proteomes" id="UP001524383"/>
    </source>
</evidence>
<feature type="transmembrane region" description="Helical" evidence="5">
    <location>
        <begin position="13"/>
        <end position="32"/>
    </location>
</feature>
<comment type="subcellular location">
    <subcellularLocation>
        <location evidence="1">Membrane</location>
        <topology evidence="1">Multi-pass membrane protein</topology>
    </subcellularLocation>
</comment>
<sequence length="301" mass="32579">MVVNPLVSDIGNYAIWFFVVTSIATMGLNLTVREILSPWKKKGLLSISLIANFLAVPLFALLILKLIPLDSGLATGLLIVAAAAGAPSLPKAISIVKGDVAYAVGLTMILILATILYMPIVLPFMIGNVTIDKTNTILYLIVFMLIPLIATMALRARLPELAKRLHPIVSRSSDLSIILVLLIYTVILFTSDFTVRAGAILGLQGVLVAVLFILGSFAIGHLMGGSDPKSREVLSFGTGFRNVSAALVVVTANFRDPQIMFMVLVIAIFGIIFMMLFGGAIYRKKRREGTIPKLRVRRKEG</sequence>
<evidence type="ECO:0000256" key="4">
    <source>
        <dbReference type="ARBA" id="ARBA00023136"/>
    </source>
</evidence>
<feature type="transmembrane region" description="Helical" evidence="5">
    <location>
        <begin position="259"/>
        <end position="282"/>
    </location>
</feature>
<keyword evidence="3 5" id="KW-1133">Transmembrane helix</keyword>
<keyword evidence="7" id="KW-1185">Reference proteome</keyword>
<evidence type="ECO:0000256" key="2">
    <source>
        <dbReference type="ARBA" id="ARBA00022692"/>
    </source>
</evidence>